<evidence type="ECO:0000313" key="8">
    <source>
        <dbReference type="EMBL" id="EAU81703.2"/>
    </source>
</evidence>
<dbReference type="Gene3D" id="1.10.510.10">
    <property type="entry name" value="Transferase(Phosphotransferase) domain 1"/>
    <property type="match status" value="1"/>
</dbReference>
<keyword evidence="4 8" id="KW-0418">Kinase</keyword>
<dbReference type="RefSeq" id="XP_001840256.2">
    <property type="nucleotide sequence ID" value="XM_001840204.2"/>
</dbReference>
<dbReference type="InterPro" id="IPR011009">
    <property type="entry name" value="Kinase-like_dom_sf"/>
</dbReference>
<keyword evidence="2" id="KW-0808">Transferase</keyword>
<dbReference type="KEGG" id="cci:CC1G_02719"/>
<dbReference type="Pfam" id="PF00069">
    <property type="entry name" value="Pkinase"/>
    <property type="match status" value="1"/>
</dbReference>
<evidence type="ECO:0000313" key="9">
    <source>
        <dbReference type="Proteomes" id="UP000001861"/>
    </source>
</evidence>
<keyword evidence="1" id="KW-0723">Serine/threonine-protein kinase</keyword>
<reference evidence="8 9" key="1">
    <citation type="journal article" date="2010" name="Proc. Natl. Acad. Sci. U.S.A.">
        <title>Insights into evolution of multicellular fungi from the assembled chromosomes of the mushroom Coprinopsis cinerea (Coprinus cinereus).</title>
        <authorList>
            <person name="Stajich J.E."/>
            <person name="Wilke S.K."/>
            <person name="Ahren D."/>
            <person name="Au C.H."/>
            <person name="Birren B.W."/>
            <person name="Borodovsky M."/>
            <person name="Burns C."/>
            <person name="Canback B."/>
            <person name="Casselton L.A."/>
            <person name="Cheng C.K."/>
            <person name="Deng J."/>
            <person name="Dietrich F.S."/>
            <person name="Fargo D.C."/>
            <person name="Farman M.L."/>
            <person name="Gathman A.C."/>
            <person name="Goldberg J."/>
            <person name="Guigo R."/>
            <person name="Hoegger P.J."/>
            <person name="Hooker J.B."/>
            <person name="Huggins A."/>
            <person name="James T.Y."/>
            <person name="Kamada T."/>
            <person name="Kilaru S."/>
            <person name="Kodira C."/>
            <person name="Kues U."/>
            <person name="Kupfer D."/>
            <person name="Kwan H.S."/>
            <person name="Lomsadze A."/>
            <person name="Li W."/>
            <person name="Lilly W.W."/>
            <person name="Ma L.J."/>
            <person name="Mackey A.J."/>
            <person name="Manning G."/>
            <person name="Martin F."/>
            <person name="Muraguchi H."/>
            <person name="Natvig D.O."/>
            <person name="Palmerini H."/>
            <person name="Ramesh M.A."/>
            <person name="Rehmeyer C.J."/>
            <person name="Roe B.A."/>
            <person name="Shenoy N."/>
            <person name="Stanke M."/>
            <person name="Ter-Hovhannisyan V."/>
            <person name="Tunlid A."/>
            <person name="Velagapudi R."/>
            <person name="Vision T.J."/>
            <person name="Zeng Q."/>
            <person name="Zolan M.E."/>
            <person name="Pukkila P.J."/>
        </authorList>
    </citation>
    <scope>NUCLEOTIDE SEQUENCE [LARGE SCALE GENOMIC DNA]</scope>
    <source>
        <strain evidence="9">Okayama-7 / 130 / ATCC MYA-4618 / FGSC 9003</strain>
    </source>
</reference>
<dbReference type="GO" id="GO:0005634">
    <property type="term" value="C:nucleus"/>
    <property type="evidence" value="ECO:0007669"/>
    <property type="project" value="TreeGrafter"/>
</dbReference>
<feature type="domain" description="Protein kinase" evidence="7">
    <location>
        <begin position="57"/>
        <end position="443"/>
    </location>
</feature>
<dbReference type="InterPro" id="IPR051175">
    <property type="entry name" value="CLK_kinases"/>
</dbReference>
<dbReference type="Gene3D" id="3.30.200.20">
    <property type="entry name" value="Phosphorylase Kinase, domain 1"/>
    <property type="match status" value="1"/>
</dbReference>
<dbReference type="PANTHER" id="PTHR45646:SF11">
    <property type="entry name" value="SERINE_THREONINE-PROTEIN KINASE DOA"/>
    <property type="match status" value="1"/>
</dbReference>
<dbReference type="SMART" id="SM00220">
    <property type="entry name" value="S_TKc"/>
    <property type="match status" value="1"/>
</dbReference>
<dbReference type="OrthoDB" id="5979581at2759"/>
<evidence type="ECO:0000256" key="6">
    <source>
        <dbReference type="SAM" id="MobiDB-lite"/>
    </source>
</evidence>
<accession>A8PBS1</accession>
<proteinExistence type="predicted"/>
<name>A8PBS1_COPC7</name>
<organism evidence="8 9">
    <name type="scientific">Coprinopsis cinerea (strain Okayama-7 / 130 / ATCC MYA-4618 / FGSC 9003)</name>
    <name type="common">Inky cap fungus</name>
    <name type="synonym">Hormographiella aspergillata</name>
    <dbReference type="NCBI Taxonomy" id="240176"/>
    <lineage>
        <taxon>Eukaryota</taxon>
        <taxon>Fungi</taxon>
        <taxon>Dikarya</taxon>
        <taxon>Basidiomycota</taxon>
        <taxon>Agaricomycotina</taxon>
        <taxon>Agaricomycetes</taxon>
        <taxon>Agaricomycetidae</taxon>
        <taxon>Agaricales</taxon>
        <taxon>Agaricineae</taxon>
        <taxon>Psathyrellaceae</taxon>
        <taxon>Coprinopsis</taxon>
    </lineage>
</organism>
<dbReference type="VEuPathDB" id="FungiDB:CC1G_02719"/>
<dbReference type="EMBL" id="AACS02000004">
    <property type="protein sequence ID" value="EAU81703.2"/>
    <property type="molecule type" value="Genomic_DNA"/>
</dbReference>
<dbReference type="InParanoid" id="A8PBS1"/>
<dbReference type="InterPro" id="IPR000719">
    <property type="entry name" value="Prot_kinase_dom"/>
</dbReference>
<dbReference type="OMA" id="IEECLGP"/>
<dbReference type="Proteomes" id="UP000001861">
    <property type="component" value="Unassembled WGS sequence"/>
</dbReference>
<dbReference type="GO" id="GO:0004674">
    <property type="term" value="F:protein serine/threonine kinase activity"/>
    <property type="evidence" value="ECO:0007669"/>
    <property type="project" value="UniProtKB-KW"/>
</dbReference>
<feature type="compositionally biased region" description="Polar residues" evidence="6">
    <location>
        <begin position="444"/>
        <end position="454"/>
    </location>
</feature>
<dbReference type="GO" id="GO:0005524">
    <property type="term" value="F:ATP binding"/>
    <property type="evidence" value="ECO:0007669"/>
    <property type="project" value="UniProtKB-KW"/>
</dbReference>
<dbReference type="AlphaFoldDB" id="A8PBS1"/>
<gene>
    <name evidence="8" type="ORF">CC1G_02719</name>
</gene>
<dbReference type="PROSITE" id="PS50011">
    <property type="entry name" value="PROTEIN_KINASE_DOM"/>
    <property type="match status" value="1"/>
</dbReference>
<protein>
    <submittedName>
        <fullName evidence="8">CMGC/SRPK protein kinase</fullName>
    </submittedName>
</protein>
<dbReference type="PANTHER" id="PTHR45646">
    <property type="entry name" value="SERINE/THREONINE-PROTEIN KINASE DOA-RELATED"/>
    <property type="match status" value="1"/>
</dbReference>
<evidence type="ECO:0000256" key="4">
    <source>
        <dbReference type="ARBA" id="ARBA00022777"/>
    </source>
</evidence>
<sequence>MSKAAKEDGVFVFKEDPNVFSPPGYFGYAPIKLGQRFTNLDRISPPTFALTNTTESYEVVRKLGWGQEANVWLARRYTKDNPKDSKPLYVAIRILSAVCSAYVVQGPSYELYALGWLQDTDEPAISHPGRSYCSLAKDHFLYISVHGCHLAFVFEPHSLNLQDYILREKTQNPGLQYLFSLDGIKNIIRQTLLALSYVHARQLIHTDLATDVKWSNIFLDQGNQDDAIIKYLIQNPSKAYPVRFAPGLTTEPVMEVMSQPLPLFENPSRNSLTLKLGDFGLAAPALEAKRRGPFPGTPTDLRAPELVLRSSWGAPVDIWALGCMFFDLIFSNRPPFDLRGPPGDLDAIHLARMEELLGPFPPSMRTLCREDTRDKYFDDDGSLKFKIECSMAASGNLEQQLSPLRQTFSDHDVDELIRFMRRCLTIDPASRPTADELLQDPWLSANSQDHSSES</sequence>
<feature type="region of interest" description="Disordered" evidence="6">
    <location>
        <begin position="435"/>
        <end position="454"/>
    </location>
</feature>
<evidence type="ECO:0000256" key="5">
    <source>
        <dbReference type="ARBA" id="ARBA00022840"/>
    </source>
</evidence>
<keyword evidence="5" id="KW-0067">ATP-binding</keyword>
<dbReference type="STRING" id="240176.A8PBS1"/>
<evidence type="ECO:0000256" key="2">
    <source>
        <dbReference type="ARBA" id="ARBA00022679"/>
    </source>
</evidence>
<evidence type="ECO:0000256" key="1">
    <source>
        <dbReference type="ARBA" id="ARBA00022527"/>
    </source>
</evidence>
<comment type="caution">
    <text evidence="8">The sequence shown here is derived from an EMBL/GenBank/DDBJ whole genome shotgun (WGS) entry which is preliminary data.</text>
</comment>
<evidence type="ECO:0000256" key="3">
    <source>
        <dbReference type="ARBA" id="ARBA00022741"/>
    </source>
</evidence>
<dbReference type="SUPFAM" id="SSF56112">
    <property type="entry name" value="Protein kinase-like (PK-like)"/>
    <property type="match status" value="1"/>
</dbReference>
<dbReference type="HOGENOM" id="CLU_000288_81_13_1"/>
<evidence type="ECO:0000259" key="7">
    <source>
        <dbReference type="PROSITE" id="PS50011"/>
    </source>
</evidence>
<keyword evidence="9" id="KW-1185">Reference proteome</keyword>
<dbReference type="GeneID" id="6016889"/>
<keyword evidence="3" id="KW-0547">Nucleotide-binding</keyword>
<dbReference type="eggNOG" id="KOG1290">
    <property type="taxonomic scope" value="Eukaryota"/>
</dbReference>